<evidence type="ECO:0000313" key="1">
    <source>
        <dbReference type="EMBL" id="NBI35242.1"/>
    </source>
</evidence>
<gene>
    <name evidence="1" type="ORF">D1639_09440</name>
</gene>
<comment type="caution">
    <text evidence="1">The sequence shown here is derived from an EMBL/GenBank/DDBJ whole genome shotgun (WGS) entry which is preliminary data.</text>
</comment>
<organism evidence="1">
    <name type="scientific">Muribaculaceae bacterium Z82</name>
    <dbReference type="NCBI Taxonomy" id="2304548"/>
    <lineage>
        <taxon>Bacteria</taxon>
        <taxon>Pseudomonadati</taxon>
        <taxon>Bacteroidota</taxon>
        <taxon>Bacteroidia</taxon>
        <taxon>Bacteroidales</taxon>
        <taxon>Muribaculaceae</taxon>
    </lineage>
</organism>
<dbReference type="AlphaFoldDB" id="A0A7C9JK03"/>
<proteinExistence type="predicted"/>
<sequence length="103" mass="11806">MLRIVLVVGRTSEEKKTFRRYLENPIHPGPFLRLSCDPLSLKTFNGPYSMRIFPFSSMRTALQQPPAPHRGLLLFRVRVLRDGAVRETFLPQPGVRGGRSRCL</sequence>
<accession>A0A7C9JK03</accession>
<dbReference type="EMBL" id="QWKH01000091">
    <property type="protein sequence ID" value="NBI35242.1"/>
    <property type="molecule type" value="Genomic_DNA"/>
</dbReference>
<reference evidence="1" key="1">
    <citation type="submission" date="2018-08" db="EMBL/GenBank/DDBJ databases">
        <title>Murine metabolic-syndrome-specific gut microbial biobank.</title>
        <authorList>
            <person name="Liu C."/>
        </authorList>
    </citation>
    <scope>NUCLEOTIDE SEQUENCE [LARGE SCALE GENOMIC DNA]</scope>
    <source>
        <strain evidence="1">Z82</strain>
    </source>
</reference>
<protein>
    <submittedName>
        <fullName evidence="1">Uncharacterized protein</fullName>
    </submittedName>
</protein>
<name>A0A7C9JK03_9BACT</name>